<protein>
    <recommendedName>
        <fullName evidence="2">DUF7082 domain-containing protein</fullName>
    </recommendedName>
</protein>
<gene>
    <name evidence="3" type="ORF">HK099_001508</name>
</gene>
<proteinExistence type="predicted"/>
<dbReference type="GO" id="GO:0030008">
    <property type="term" value="C:TRAPP complex"/>
    <property type="evidence" value="ECO:0007669"/>
    <property type="project" value="InterPro"/>
</dbReference>
<dbReference type="SUPFAM" id="SSF64356">
    <property type="entry name" value="SNARE-like"/>
    <property type="match status" value="1"/>
</dbReference>
<evidence type="ECO:0000256" key="1">
    <source>
        <dbReference type="SAM" id="MobiDB-lite"/>
    </source>
</evidence>
<name>A0AAD5U6S6_9FUNG</name>
<comment type="caution">
    <text evidence="3">The sequence shown here is derived from an EMBL/GenBank/DDBJ whole genome shotgun (WGS) entry which is preliminary data.</text>
</comment>
<dbReference type="Pfam" id="PF23305">
    <property type="entry name" value="DUF7082"/>
    <property type="match status" value="1"/>
</dbReference>
<dbReference type="GO" id="GO:0005783">
    <property type="term" value="C:endoplasmic reticulum"/>
    <property type="evidence" value="ECO:0007669"/>
    <property type="project" value="UniProtKB-SubCell"/>
</dbReference>
<evidence type="ECO:0000313" key="4">
    <source>
        <dbReference type="Proteomes" id="UP001211065"/>
    </source>
</evidence>
<sequence>MHQIANNIHFQHSRENCQSQPKSAVDIQIEVNQNSSNHNSATLNFEEPQYINNYTTIYETPNLNLLNNYNEINSFFNERNRTLPSDEFQMDSPFRNASLSDHTLLASSSSFITQNSINENYNNIASPVQSSSSSSLLSNSPTLINPEKDGHSSNFNASSSTMNLELSTNSNSAGFSTPIISSPDSIPQVPLFFSLPYINEKVVDRNDGTPANSIKPLSVADEMVVQNPTNSGAKLPVSSINFDRNDNKSIDGGETITKTENCLSKYNSFFGQTAIKFKSMDSFESMMKKWSTLETESDRKIVKIDIEYDKKIFLTCSTIQYPYNTGHDEDDDDSLSTECNSNHDDYKVVSCIYLKELDDYFITSPDLIHLFEKIIKKTISFENKNRMRRVLEVFKPITIKKKPEGNSNFNTIMKLNFPKPRKVEKDIKIYADYAMKNPFYQLEMPIVRADLFDAALNKLVKQININQ</sequence>
<dbReference type="InterPro" id="IPR055509">
    <property type="entry name" value="DUF7082"/>
</dbReference>
<keyword evidence="4" id="KW-1185">Reference proteome</keyword>
<feature type="domain" description="DUF7082" evidence="2">
    <location>
        <begin position="275"/>
        <end position="431"/>
    </location>
</feature>
<evidence type="ECO:0000313" key="3">
    <source>
        <dbReference type="EMBL" id="KAJ3223107.1"/>
    </source>
</evidence>
<dbReference type="AlphaFoldDB" id="A0AAD5U6S6"/>
<dbReference type="GO" id="GO:0005794">
    <property type="term" value="C:Golgi apparatus"/>
    <property type="evidence" value="ECO:0007669"/>
    <property type="project" value="UniProtKB-SubCell"/>
</dbReference>
<evidence type="ECO:0000259" key="2">
    <source>
        <dbReference type="Pfam" id="PF23305"/>
    </source>
</evidence>
<dbReference type="Proteomes" id="UP001211065">
    <property type="component" value="Unassembled WGS sequence"/>
</dbReference>
<dbReference type="GO" id="GO:0048193">
    <property type="term" value="P:Golgi vesicle transport"/>
    <property type="evidence" value="ECO:0007669"/>
    <property type="project" value="UniProtKB-ARBA"/>
</dbReference>
<reference evidence="3" key="1">
    <citation type="submission" date="2020-05" db="EMBL/GenBank/DDBJ databases">
        <title>Phylogenomic resolution of chytrid fungi.</title>
        <authorList>
            <person name="Stajich J.E."/>
            <person name="Amses K."/>
            <person name="Simmons R."/>
            <person name="Seto K."/>
            <person name="Myers J."/>
            <person name="Bonds A."/>
            <person name="Quandt C.A."/>
            <person name="Barry K."/>
            <person name="Liu P."/>
            <person name="Grigoriev I."/>
            <person name="Longcore J.E."/>
            <person name="James T.Y."/>
        </authorList>
    </citation>
    <scope>NUCLEOTIDE SEQUENCE</scope>
    <source>
        <strain evidence="3">JEL0476</strain>
    </source>
</reference>
<feature type="compositionally biased region" description="Low complexity" evidence="1">
    <location>
        <begin position="130"/>
        <end position="140"/>
    </location>
</feature>
<dbReference type="Gene3D" id="3.30.450.70">
    <property type="match status" value="1"/>
</dbReference>
<dbReference type="PANTHER" id="PTHR39463:SF1">
    <property type="entry name" value="MEDUSA"/>
    <property type="match status" value="1"/>
</dbReference>
<dbReference type="EMBL" id="JADGJW010000143">
    <property type="protein sequence ID" value="KAJ3223107.1"/>
    <property type="molecule type" value="Genomic_DNA"/>
</dbReference>
<organism evidence="3 4">
    <name type="scientific">Clydaea vesicula</name>
    <dbReference type="NCBI Taxonomy" id="447962"/>
    <lineage>
        <taxon>Eukaryota</taxon>
        <taxon>Fungi</taxon>
        <taxon>Fungi incertae sedis</taxon>
        <taxon>Chytridiomycota</taxon>
        <taxon>Chytridiomycota incertae sedis</taxon>
        <taxon>Chytridiomycetes</taxon>
        <taxon>Lobulomycetales</taxon>
        <taxon>Lobulomycetaceae</taxon>
        <taxon>Clydaea</taxon>
    </lineage>
</organism>
<dbReference type="PANTHER" id="PTHR39463">
    <property type="entry name" value="MEDUSA"/>
    <property type="match status" value="1"/>
</dbReference>
<dbReference type="InterPro" id="IPR011012">
    <property type="entry name" value="Longin-like_dom_sf"/>
</dbReference>
<accession>A0AAD5U6S6</accession>
<feature type="region of interest" description="Disordered" evidence="1">
    <location>
        <begin position="128"/>
        <end position="153"/>
    </location>
</feature>
<dbReference type="GO" id="GO:0005634">
    <property type="term" value="C:nucleus"/>
    <property type="evidence" value="ECO:0007669"/>
    <property type="project" value="TreeGrafter"/>
</dbReference>